<dbReference type="AlphaFoldDB" id="X0ZNK2"/>
<protein>
    <submittedName>
        <fullName evidence="1">Uncharacterized protein</fullName>
    </submittedName>
</protein>
<evidence type="ECO:0000313" key="1">
    <source>
        <dbReference type="EMBL" id="GAG71345.1"/>
    </source>
</evidence>
<dbReference type="EMBL" id="BART01006898">
    <property type="protein sequence ID" value="GAG71345.1"/>
    <property type="molecule type" value="Genomic_DNA"/>
</dbReference>
<comment type="caution">
    <text evidence="1">The sequence shown here is derived from an EMBL/GenBank/DDBJ whole genome shotgun (WGS) entry which is preliminary data.</text>
</comment>
<reference evidence="1" key="1">
    <citation type="journal article" date="2014" name="Front. Microbiol.">
        <title>High frequency of phylogenetically diverse reductive dehalogenase-homologous genes in deep subseafloor sedimentary metagenomes.</title>
        <authorList>
            <person name="Kawai M."/>
            <person name="Futagami T."/>
            <person name="Toyoda A."/>
            <person name="Takaki Y."/>
            <person name="Nishi S."/>
            <person name="Hori S."/>
            <person name="Arai W."/>
            <person name="Tsubouchi T."/>
            <person name="Morono Y."/>
            <person name="Uchiyama I."/>
            <person name="Ito T."/>
            <person name="Fujiyama A."/>
            <person name="Inagaki F."/>
            <person name="Takami H."/>
        </authorList>
    </citation>
    <scope>NUCLEOTIDE SEQUENCE</scope>
    <source>
        <strain evidence="1">Expedition CK06-06</strain>
    </source>
</reference>
<proteinExistence type="predicted"/>
<gene>
    <name evidence="1" type="ORF">S01H4_15742</name>
</gene>
<accession>X0ZNK2</accession>
<organism evidence="1">
    <name type="scientific">marine sediment metagenome</name>
    <dbReference type="NCBI Taxonomy" id="412755"/>
    <lineage>
        <taxon>unclassified sequences</taxon>
        <taxon>metagenomes</taxon>
        <taxon>ecological metagenomes</taxon>
    </lineage>
</organism>
<sequence>MIAKINHIIKQLELLKEDLSPEINMYNSKGLSLIDINLNIINTAITLIHHSGYKLSIKQKEVLTNEKN</sequence>
<name>X0ZNK2_9ZZZZ</name>